<dbReference type="NCBIfam" id="TIGR02167">
    <property type="entry name" value="Liste_lipo_26"/>
    <property type="match status" value="4"/>
</dbReference>
<dbReference type="Gene3D" id="2.60.120.10">
    <property type="entry name" value="Jelly Rolls"/>
    <property type="match status" value="1"/>
</dbReference>
<protein>
    <recommendedName>
        <fullName evidence="3">Cyclic nucleotide-binding domain-containing protein</fullName>
    </recommendedName>
</protein>
<dbReference type="GO" id="GO:0009507">
    <property type="term" value="C:chloroplast"/>
    <property type="evidence" value="ECO:0007669"/>
    <property type="project" value="GOC"/>
</dbReference>
<dbReference type="InterPro" id="IPR009030">
    <property type="entry name" value="Growth_fac_rcpt_cys_sf"/>
</dbReference>
<keyword evidence="2" id="KW-0732">Signal</keyword>
<dbReference type="InterPro" id="IPR050870">
    <property type="entry name" value="FAST_kinase"/>
</dbReference>
<gene>
    <name evidence="4" type="ORF">SNAT2548_LOCUS3295</name>
</gene>
<name>A0A812IA51_9DINO</name>
<dbReference type="GO" id="GO:1901259">
    <property type="term" value="P:chloroplast rRNA processing"/>
    <property type="evidence" value="ECO:0007669"/>
    <property type="project" value="TreeGrafter"/>
</dbReference>
<dbReference type="Proteomes" id="UP000604046">
    <property type="component" value="Unassembled WGS sequence"/>
</dbReference>
<dbReference type="GO" id="GO:0044528">
    <property type="term" value="P:regulation of mitochondrial mRNA stability"/>
    <property type="evidence" value="ECO:0007669"/>
    <property type="project" value="TreeGrafter"/>
</dbReference>
<dbReference type="InterPro" id="IPR011889">
    <property type="entry name" value="Liste_lipo_26"/>
</dbReference>
<dbReference type="CDD" id="cd00038">
    <property type="entry name" value="CAP_ED"/>
    <property type="match status" value="1"/>
</dbReference>
<evidence type="ECO:0000313" key="5">
    <source>
        <dbReference type="Proteomes" id="UP000604046"/>
    </source>
</evidence>
<dbReference type="InterPro" id="IPR014710">
    <property type="entry name" value="RmlC-like_jellyroll"/>
</dbReference>
<feature type="signal peptide" evidence="2">
    <location>
        <begin position="1"/>
        <end position="24"/>
    </location>
</feature>
<evidence type="ECO:0000256" key="2">
    <source>
        <dbReference type="SAM" id="SignalP"/>
    </source>
</evidence>
<feature type="region of interest" description="Disordered" evidence="1">
    <location>
        <begin position="1033"/>
        <end position="1053"/>
    </location>
</feature>
<dbReference type="EMBL" id="CAJNDS010000202">
    <property type="protein sequence ID" value="CAE7026999.1"/>
    <property type="molecule type" value="Genomic_DNA"/>
</dbReference>
<dbReference type="InterPro" id="IPR018490">
    <property type="entry name" value="cNMP-bd_dom_sf"/>
</dbReference>
<comment type="caution">
    <text evidence="4">The sequence shown here is derived from an EMBL/GenBank/DDBJ whole genome shotgun (WGS) entry which is preliminary data.</text>
</comment>
<sequence length="1732" mass="191343">MLMPGGPLQLLPLLVLLACHGTATAPAAFPNRRELRAAVIGWRSEARRSRLISTYGSIEVWDVSGVTSMRELFSGLSWFNESIGAWDTSAVTDMRGMFSRASAFNQPIGSWNTSAVTSMRSMFEDAKAFNQPIGSWNTSAVTDMRRMFAYAQAFNQPIGTWNTAAVTTMALMFRSAEAFDHPIGSWNTRAVTDMSYMFLSAYAFNQPIGFWNTSAVTNMRFMFDKASNFDQPIGSWNTSSVSDMAYMFSGAHAFNQPLGSWNTSAVTDMAYMFSHAKSFDQPIGSWNTAAVKKMTHMFEAAVAFNQPLGSWNTAAVNRMDHMFDGASVFDQPIGPWNTSAVTTMQAMFYNAKAFDRPIGVWNTSSLKTHDQMFHALTPPCKPGRGPGRNQLMCERCGVGQYAPAHSFCQGCPEGAVPSDDRGTCVDCPTFHFSVTSSDKCVACDLPLALVDNNCIWWHLPLGAVCVTAVAVAARLLIVCIRVRKAAKVARLLEDVYDALWDEEPTSLASYTKKLLGLGFQDASQSICEMRALQSQRAGVGIAYLLSPEFAQLAQGRSKKDDPTFIDLKTAFWLSGEPIGEDIICPRDGRAGCALVDWMPREHRREQTHFMSWTWKYTVRQVQDALQTFRDTLDAQPCYLFVCFFVNNQHRIIVEGTTAGSDNLEDVFESNLKRIGKMVAILDTFDRPMYLTRIWTVYEQYVASTIQIEVQFIMPRAAANHLQQQIACGADGIDRVIEALSKVNSEKAEAWKMEDEMKVKSLIQDTVGFHAVDLHVTNVMTTWIGKVVEQTCRELLERARAKEAARSKEQGGEVGSEGFDEHVVRTYSQGERFGISEELGELAFINRTPRAATVTATQVQLLSLDRDDFERVVGLLGRFEVWVGSLDIKQKENYASDPRKALADFYGIGGPNGPRGVDVESPEGQSAWFAVYRPTSRDALAKMLNQTAVGKGLNVKGKLGMFVLEDSEVTLDSGVGRGPAWRAVVMVVMLILLLSHGGDRQSLFVGSSRLCGAAATRPFCTTLRLRVLQGLRKRRGGSPKPRLGGGGRGAAEEPARALTRKLSGTKSAGAVLVLVGKEVDGAIFNHFHMSVTFNRLARCSQRRQLSKRDVASPVWPRLMTRLRVMLKDSMLPAREMTNVFWAIGELHSELCGKVRGYDKQLLQEFMRHIKREAAAIDPQGHANCLLTLAREGNAMPDVRSTVKSMAVHIPHQVGGMIPQALSNCLWAAANLQDAAPEVLTSVPAIAKRIPHEVDGMKPQELSNSFWAAASLQDAAPEVLAAVSAIAERIPLVLDGMIPQALSNCLWAAAKLQDAAPEVLTAVPAIAERIPSNVQDFNPLDLNQSLWAAWKLQDAAPGSPEVLTAVPAIAERMLRNERCWQLCRPLQNAYHTMCAMAPVALQMSLWAASELGDDNLAAQFRKELNQEALSRSFRFVAATAHQVLAWAMVARISRSAKRNHLSGFVPFLQISEERHKTRLHPPPVNSRVMIYYQNKEAQNLALLQLERVAGILQERQECTPFHPIRKDESYSGIFGLNVPEEVLREAYILEPDITFQAGWETGRASEPAFMEMRISTLFAATPVRRLFSTSGLSSGMRPGCNMALVEACGSNCIHVFDSSFVLVKGAALRSRSDATNPMNPHGLLVAYAESMVKPVVSEPWQLKAAGVEDFDTFTVGSRGMRYERIAADQCDLMSWTLDHTKRILEKPAGLSWNSRPSVRPTGLLPENLGLGFRV</sequence>
<dbReference type="Pfam" id="PF03382">
    <property type="entry name" value="DUF285"/>
    <property type="match status" value="2"/>
</dbReference>
<dbReference type="GO" id="GO:0000963">
    <property type="term" value="P:mitochondrial RNA processing"/>
    <property type="evidence" value="ECO:0007669"/>
    <property type="project" value="TreeGrafter"/>
</dbReference>
<dbReference type="GO" id="GO:0005759">
    <property type="term" value="C:mitochondrial matrix"/>
    <property type="evidence" value="ECO:0007669"/>
    <property type="project" value="TreeGrafter"/>
</dbReference>
<dbReference type="GO" id="GO:0003723">
    <property type="term" value="F:RNA binding"/>
    <property type="evidence" value="ECO:0007669"/>
    <property type="project" value="TreeGrafter"/>
</dbReference>
<organism evidence="4 5">
    <name type="scientific">Symbiodinium natans</name>
    <dbReference type="NCBI Taxonomy" id="878477"/>
    <lineage>
        <taxon>Eukaryota</taxon>
        <taxon>Sar</taxon>
        <taxon>Alveolata</taxon>
        <taxon>Dinophyceae</taxon>
        <taxon>Suessiales</taxon>
        <taxon>Symbiodiniaceae</taxon>
        <taxon>Symbiodinium</taxon>
    </lineage>
</organism>
<dbReference type="PROSITE" id="PS50042">
    <property type="entry name" value="CNMP_BINDING_3"/>
    <property type="match status" value="1"/>
</dbReference>
<evidence type="ECO:0000259" key="3">
    <source>
        <dbReference type="PROSITE" id="PS50042"/>
    </source>
</evidence>
<dbReference type="SUPFAM" id="SSF57184">
    <property type="entry name" value="Growth factor receptor domain"/>
    <property type="match status" value="1"/>
</dbReference>
<dbReference type="PANTHER" id="PTHR21228:SF40">
    <property type="entry name" value="LD45607P"/>
    <property type="match status" value="1"/>
</dbReference>
<evidence type="ECO:0000256" key="1">
    <source>
        <dbReference type="SAM" id="MobiDB-lite"/>
    </source>
</evidence>
<dbReference type="InterPro" id="IPR000595">
    <property type="entry name" value="cNMP-bd_dom"/>
</dbReference>
<reference evidence="4" key="1">
    <citation type="submission" date="2021-02" db="EMBL/GenBank/DDBJ databases">
        <authorList>
            <person name="Dougan E. K."/>
            <person name="Rhodes N."/>
            <person name="Thang M."/>
            <person name="Chan C."/>
        </authorList>
    </citation>
    <scope>NUCLEOTIDE SEQUENCE</scope>
</reference>
<keyword evidence="5" id="KW-1185">Reference proteome</keyword>
<proteinExistence type="predicted"/>
<dbReference type="PANTHER" id="PTHR21228">
    <property type="entry name" value="FAST LEU-RICH DOMAIN-CONTAINING"/>
    <property type="match status" value="1"/>
</dbReference>
<evidence type="ECO:0000313" key="4">
    <source>
        <dbReference type="EMBL" id="CAE7026999.1"/>
    </source>
</evidence>
<dbReference type="InterPro" id="IPR005046">
    <property type="entry name" value="DUF285"/>
</dbReference>
<feature type="domain" description="Cyclic nucleotide-binding" evidence="3">
    <location>
        <begin position="832"/>
        <end position="873"/>
    </location>
</feature>
<dbReference type="GO" id="GO:0035770">
    <property type="term" value="C:ribonucleoprotein granule"/>
    <property type="evidence" value="ECO:0007669"/>
    <property type="project" value="TreeGrafter"/>
</dbReference>
<dbReference type="SUPFAM" id="SSF51206">
    <property type="entry name" value="cAMP-binding domain-like"/>
    <property type="match status" value="1"/>
</dbReference>
<accession>A0A812IA51</accession>
<feature type="chain" id="PRO_5032859079" description="Cyclic nucleotide-binding domain-containing protein" evidence="2">
    <location>
        <begin position="25"/>
        <end position="1732"/>
    </location>
</feature>